<feature type="domain" description="Response regulatory" evidence="2">
    <location>
        <begin position="5"/>
        <end position="119"/>
    </location>
</feature>
<reference evidence="4" key="2">
    <citation type="submission" date="2020-09" db="EMBL/GenBank/DDBJ databases">
        <authorList>
            <person name="Sun Q."/>
            <person name="Zhou Y."/>
        </authorList>
    </citation>
    <scope>NUCLEOTIDE SEQUENCE</scope>
    <source>
        <strain evidence="4">CGMCC 1.15178</strain>
    </source>
</reference>
<dbReference type="Gene3D" id="2.40.50.1020">
    <property type="entry name" value="LytTr DNA-binding domain"/>
    <property type="match status" value="1"/>
</dbReference>
<dbReference type="PROSITE" id="PS50110">
    <property type="entry name" value="RESPONSE_REGULATORY"/>
    <property type="match status" value="1"/>
</dbReference>
<dbReference type="SUPFAM" id="SSF52172">
    <property type="entry name" value="CheY-like"/>
    <property type="match status" value="1"/>
</dbReference>
<dbReference type="AlphaFoldDB" id="A0A916YNI0"/>
<dbReference type="SMART" id="SM00448">
    <property type="entry name" value="REC"/>
    <property type="match status" value="1"/>
</dbReference>
<dbReference type="SMART" id="SM00850">
    <property type="entry name" value="LytTR"/>
    <property type="match status" value="1"/>
</dbReference>
<dbReference type="GO" id="GO:0003677">
    <property type="term" value="F:DNA binding"/>
    <property type="evidence" value="ECO:0007669"/>
    <property type="project" value="UniProtKB-KW"/>
</dbReference>
<dbReference type="GO" id="GO:0000156">
    <property type="term" value="F:phosphorelay response regulator activity"/>
    <property type="evidence" value="ECO:0007669"/>
    <property type="project" value="InterPro"/>
</dbReference>
<comment type="caution">
    <text evidence="4">The sequence shown here is derived from an EMBL/GenBank/DDBJ whole genome shotgun (WGS) entry which is preliminary data.</text>
</comment>
<keyword evidence="1" id="KW-0597">Phosphoprotein</keyword>
<name>A0A916YNI0_9BACL</name>
<dbReference type="PANTHER" id="PTHR37299">
    <property type="entry name" value="TRANSCRIPTIONAL REGULATOR-RELATED"/>
    <property type="match status" value="1"/>
</dbReference>
<dbReference type="InterPro" id="IPR001789">
    <property type="entry name" value="Sig_transdc_resp-reg_receiver"/>
</dbReference>
<dbReference type="RefSeq" id="WP_188989522.1">
    <property type="nucleotide sequence ID" value="NZ_BMHP01000001.1"/>
</dbReference>
<evidence type="ECO:0000256" key="1">
    <source>
        <dbReference type="PROSITE-ProRule" id="PRU00169"/>
    </source>
</evidence>
<evidence type="ECO:0000313" key="5">
    <source>
        <dbReference type="Proteomes" id="UP000612456"/>
    </source>
</evidence>
<evidence type="ECO:0000259" key="3">
    <source>
        <dbReference type="PROSITE" id="PS50930"/>
    </source>
</evidence>
<proteinExistence type="predicted"/>
<keyword evidence="4" id="KW-0238">DNA-binding</keyword>
<sequence>MENIRVIIADENDQTRRMLKKYMADLPYMMIVGETESASALMDLIAREQPHLLLIDPSQCEIDGIAELKECLQNVSHLKMIWMAPHGDFATEAFDLGVADYLIKPIGRSRLYKALDRTKRMLNMERKLDCLIEIPEKFIVKINTNLHIIAYNEVLFIEKMGKKSIVHTMHNDPLETYDKLAPMKLVQAHRSYLINLNRVTRIVKMGETYQVFFGNYPRQALIAKSKMKDIQELLL</sequence>
<dbReference type="Pfam" id="PF04397">
    <property type="entry name" value="LytTR"/>
    <property type="match status" value="1"/>
</dbReference>
<dbReference type="Pfam" id="PF00072">
    <property type="entry name" value="Response_reg"/>
    <property type="match status" value="1"/>
</dbReference>
<organism evidence="4 5">
    <name type="scientific">Paenibacillus nasutitermitis</name>
    <dbReference type="NCBI Taxonomy" id="1652958"/>
    <lineage>
        <taxon>Bacteria</taxon>
        <taxon>Bacillati</taxon>
        <taxon>Bacillota</taxon>
        <taxon>Bacilli</taxon>
        <taxon>Bacillales</taxon>
        <taxon>Paenibacillaceae</taxon>
        <taxon>Paenibacillus</taxon>
    </lineage>
</organism>
<dbReference type="InterPro" id="IPR046947">
    <property type="entry name" value="LytR-like"/>
</dbReference>
<dbReference type="PANTHER" id="PTHR37299:SF1">
    <property type="entry name" value="STAGE 0 SPORULATION PROTEIN A HOMOLOG"/>
    <property type="match status" value="1"/>
</dbReference>
<accession>A0A916YNI0</accession>
<gene>
    <name evidence="4" type="ORF">GCM10010911_09110</name>
</gene>
<dbReference type="Gene3D" id="3.40.50.2300">
    <property type="match status" value="1"/>
</dbReference>
<keyword evidence="5" id="KW-1185">Reference proteome</keyword>
<protein>
    <submittedName>
        <fullName evidence="4">DNA-binding response regulator</fullName>
    </submittedName>
</protein>
<dbReference type="PROSITE" id="PS50930">
    <property type="entry name" value="HTH_LYTTR"/>
    <property type="match status" value="1"/>
</dbReference>
<feature type="modified residue" description="4-aspartylphosphate" evidence="1">
    <location>
        <position position="56"/>
    </location>
</feature>
<evidence type="ECO:0000259" key="2">
    <source>
        <dbReference type="PROSITE" id="PS50110"/>
    </source>
</evidence>
<reference evidence="4" key="1">
    <citation type="journal article" date="2014" name="Int. J. Syst. Evol. Microbiol.">
        <title>Complete genome sequence of Corynebacterium casei LMG S-19264T (=DSM 44701T), isolated from a smear-ripened cheese.</title>
        <authorList>
            <consortium name="US DOE Joint Genome Institute (JGI-PGF)"/>
            <person name="Walter F."/>
            <person name="Albersmeier A."/>
            <person name="Kalinowski J."/>
            <person name="Ruckert C."/>
        </authorList>
    </citation>
    <scope>NUCLEOTIDE SEQUENCE</scope>
    <source>
        <strain evidence="4">CGMCC 1.15178</strain>
    </source>
</reference>
<evidence type="ECO:0000313" key="4">
    <source>
        <dbReference type="EMBL" id="GGD53761.1"/>
    </source>
</evidence>
<dbReference type="InterPro" id="IPR007492">
    <property type="entry name" value="LytTR_DNA-bd_dom"/>
</dbReference>
<feature type="domain" description="HTH LytTR-type" evidence="3">
    <location>
        <begin position="138"/>
        <end position="235"/>
    </location>
</feature>
<dbReference type="Proteomes" id="UP000612456">
    <property type="component" value="Unassembled WGS sequence"/>
</dbReference>
<dbReference type="InterPro" id="IPR011006">
    <property type="entry name" value="CheY-like_superfamily"/>
</dbReference>
<dbReference type="EMBL" id="BMHP01000001">
    <property type="protein sequence ID" value="GGD53761.1"/>
    <property type="molecule type" value="Genomic_DNA"/>
</dbReference>